<dbReference type="InterPro" id="IPR015877">
    <property type="entry name" value="MAT1_centre"/>
</dbReference>
<dbReference type="Proteomes" id="UP000695022">
    <property type="component" value="Unplaced"/>
</dbReference>
<dbReference type="PANTHER" id="PTHR12683">
    <property type="entry name" value="CDK-ACTIVATING KINASE ASSEMBLY FACTOR MAT1"/>
    <property type="match status" value="1"/>
</dbReference>
<reference evidence="10" key="1">
    <citation type="submission" date="2025-08" db="UniProtKB">
        <authorList>
            <consortium name="RefSeq"/>
        </authorList>
    </citation>
    <scope>IDENTIFICATION</scope>
</reference>
<evidence type="ECO:0000256" key="2">
    <source>
        <dbReference type="ARBA" id="ARBA00022723"/>
    </source>
</evidence>
<keyword evidence="7" id="KW-0175">Coiled coil</keyword>
<proteinExistence type="predicted"/>
<keyword evidence="9" id="KW-1185">Reference proteome</keyword>
<dbReference type="PROSITE" id="PS50089">
    <property type="entry name" value="ZF_RING_2"/>
    <property type="match status" value="1"/>
</dbReference>
<keyword evidence="3 6" id="KW-0863">Zinc-finger</keyword>
<dbReference type="Pfam" id="PF25811">
    <property type="entry name" value="CAK-anch_MAT1"/>
    <property type="match status" value="1"/>
</dbReference>
<dbReference type="PANTHER" id="PTHR12683:SF13">
    <property type="entry name" value="CDK-ACTIVATING KINASE ASSEMBLY FACTOR MAT1"/>
    <property type="match status" value="1"/>
</dbReference>
<dbReference type="InterPro" id="IPR017907">
    <property type="entry name" value="Znf_RING_CS"/>
</dbReference>
<dbReference type="InterPro" id="IPR004575">
    <property type="entry name" value="MAT1/Tfb3"/>
</dbReference>
<keyword evidence="4" id="KW-0862">Zinc</keyword>
<dbReference type="SUPFAM" id="SSF57850">
    <property type="entry name" value="RING/U-box"/>
    <property type="match status" value="1"/>
</dbReference>
<dbReference type="PROSITE" id="PS00518">
    <property type="entry name" value="ZF_RING_1"/>
    <property type="match status" value="1"/>
</dbReference>
<dbReference type="RefSeq" id="XP_014673755.1">
    <property type="nucleotide sequence ID" value="XM_014818269.1"/>
</dbReference>
<dbReference type="GeneID" id="106814013"/>
<keyword evidence="5" id="KW-0539">Nucleus</keyword>
<dbReference type="InterPro" id="IPR013083">
    <property type="entry name" value="Znf_RING/FYVE/PHD"/>
</dbReference>
<dbReference type="SMART" id="SM00184">
    <property type="entry name" value="RING"/>
    <property type="match status" value="1"/>
</dbReference>
<accession>A0ABM1ENI4</accession>
<dbReference type="InterPro" id="IPR001841">
    <property type="entry name" value="Znf_RING"/>
</dbReference>
<dbReference type="InterPro" id="IPR057657">
    <property type="entry name" value="MAT1_CAK-anch"/>
</dbReference>
<evidence type="ECO:0000256" key="3">
    <source>
        <dbReference type="ARBA" id="ARBA00022771"/>
    </source>
</evidence>
<feature type="coiled-coil region" evidence="7">
    <location>
        <begin position="115"/>
        <end position="186"/>
    </location>
</feature>
<sequence length="323" mass="37224">MDDYECPRCKTTKYRHPSLKLMVNVCGHSLCENCVELLFARGSGSCPECETPLRRSNFRIQQFEDTLVEKEVDIRKRILRDYNKKESDFDTLNEYNDYLEEIETIVFNLMYNTDVEETKLQIEQYKKDNQAVIKKNKSKLSQDENYIDAMLEEEEQQRLDRRRQALEEEKKEKVAKRKHKEDLIDELMFSDLPADHIMATHTAKVPQAAMDGHRAGAATFSSGIRVGVVTSGFLPIPKKDEGEVYHHTELLLTTLGPPAPNEEDIVTAGYMNHVRSEEDKERAGGYTFKLACVRALQDAMQGLFFTPEPHTSLEQEESYNDVA</sequence>
<dbReference type="Pfam" id="PF06391">
    <property type="entry name" value="MAT1"/>
    <property type="match status" value="1"/>
</dbReference>
<evidence type="ECO:0000313" key="9">
    <source>
        <dbReference type="Proteomes" id="UP000695022"/>
    </source>
</evidence>
<evidence type="ECO:0000256" key="4">
    <source>
        <dbReference type="ARBA" id="ARBA00022833"/>
    </source>
</evidence>
<gene>
    <name evidence="10" type="primary">LOC106814013</name>
</gene>
<dbReference type="CDD" id="cd16517">
    <property type="entry name" value="RING-HC_MAT1"/>
    <property type="match status" value="1"/>
</dbReference>
<organism evidence="9 10">
    <name type="scientific">Priapulus caudatus</name>
    <name type="common">Priapulid worm</name>
    <dbReference type="NCBI Taxonomy" id="37621"/>
    <lineage>
        <taxon>Eukaryota</taxon>
        <taxon>Metazoa</taxon>
        <taxon>Ecdysozoa</taxon>
        <taxon>Scalidophora</taxon>
        <taxon>Priapulida</taxon>
        <taxon>Priapulimorpha</taxon>
        <taxon>Priapulimorphida</taxon>
        <taxon>Priapulidae</taxon>
        <taxon>Priapulus</taxon>
    </lineage>
</organism>
<name>A0ABM1ENI4_PRICU</name>
<evidence type="ECO:0000256" key="6">
    <source>
        <dbReference type="PROSITE-ProRule" id="PRU00175"/>
    </source>
</evidence>
<evidence type="ECO:0000259" key="8">
    <source>
        <dbReference type="PROSITE" id="PS50089"/>
    </source>
</evidence>
<evidence type="ECO:0000256" key="1">
    <source>
        <dbReference type="ARBA" id="ARBA00004123"/>
    </source>
</evidence>
<evidence type="ECO:0000313" key="10">
    <source>
        <dbReference type="RefSeq" id="XP_014673755.1"/>
    </source>
</evidence>
<keyword evidence="2" id="KW-0479">Metal-binding</keyword>
<comment type="subcellular location">
    <subcellularLocation>
        <location evidence="1">Nucleus</location>
    </subcellularLocation>
</comment>
<dbReference type="NCBIfam" id="TIGR00570">
    <property type="entry name" value="cdk7"/>
    <property type="match status" value="1"/>
</dbReference>
<evidence type="ECO:0000256" key="7">
    <source>
        <dbReference type="SAM" id="Coils"/>
    </source>
</evidence>
<feature type="domain" description="RING-type" evidence="8">
    <location>
        <begin position="6"/>
        <end position="50"/>
    </location>
</feature>
<protein>
    <submittedName>
        <fullName evidence="10">CDK-activating kinase assembly factor MAT1-like</fullName>
    </submittedName>
</protein>
<evidence type="ECO:0000256" key="5">
    <source>
        <dbReference type="ARBA" id="ARBA00023242"/>
    </source>
</evidence>
<dbReference type="Pfam" id="PF17121">
    <property type="entry name" value="zf-C3HC4_5"/>
    <property type="match status" value="1"/>
</dbReference>
<dbReference type="Gene3D" id="3.30.40.10">
    <property type="entry name" value="Zinc/RING finger domain, C3HC4 (zinc finger)"/>
    <property type="match status" value="1"/>
</dbReference>